<keyword evidence="2" id="KW-1185">Reference proteome</keyword>
<gene>
    <name evidence="1" type="ORF">H9L42_00280</name>
</gene>
<protein>
    <submittedName>
        <fullName evidence="1">Uncharacterized protein</fullName>
    </submittedName>
</protein>
<evidence type="ECO:0000313" key="1">
    <source>
        <dbReference type="EMBL" id="MBC6678266.1"/>
    </source>
</evidence>
<evidence type="ECO:0000313" key="2">
    <source>
        <dbReference type="Proteomes" id="UP000602647"/>
    </source>
</evidence>
<name>A0A923SP97_9FIRM</name>
<accession>A0A923SP97</accession>
<dbReference type="RefSeq" id="WP_187301468.1">
    <property type="nucleotide sequence ID" value="NZ_JACRYT010000001.1"/>
</dbReference>
<dbReference type="EMBL" id="JACRYT010000001">
    <property type="protein sequence ID" value="MBC6678266.1"/>
    <property type="molecule type" value="Genomic_DNA"/>
</dbReference>
<reference evidence="1" key="1">
    <citation type="submission" date="2020-08" db="EMBL/GenBank/DDBJ databases">
        <title>Genome public.</title>
        <authorList>
            <person name="Liu C."/>
            <person name="Sun Q."/>
        </authorList>
    </citation>
    <scope>NUCLEOTIDE SEQUENCE</scope>
    <source>
        <strain evidence="1">BX12</strain>
    </source>
</reference>
<dbReference type="Proteomes" id="UP000602647">
    <property type="component" value="Unassembled WGS sequence"/>
</dbReference>
<comment type="caution">
    <text evidence="1">The sequence shown here is derived from an EMBL/GenBank/DDBJ whole genome shotgun (WGS) entry which is preliminary data.</text>
</comment>
<dbReference type="AlphaFoldDB" id="A0A923SP97"/>
<proteinExistence type="predicted"/>
<sequence length="80" mass="9171">MSDQTDNLLYRLVYEIPGCEQICELRLLYAKKALQLLKRKNDRYCTLYGADAIQDVAAYIKEPPDSHLAVSCEKGESCRK</sequence>
<organism evidence="1 2">
    <name type="scientific">Zhenpiania hominis</name>
    <dbReference type="NCBI Taxonomy" id="2763644"/>
    <lineage>
        <taxon>Bacteria</taxon>
        <taxon>Bacillati</taxon>
        <taxon>Bacillota</taxon>
        <taxon>Clostridia</taxon>
        <taxon>Peptostreptococcales</taxon>
        <taxon>Anaerovoracaceae</taxon>
        <taxon>Zhenpiania</taxon>
    </lineage>
</organism>